<evidence type="ECO:0000313" key="5">
    <source>
        <dbReference type="Proteomes" id="UP000487350"/>
    </source>
</evidence>
<comment type="caution">
    <text evidence="4">The sequence shown here is derived from an EMBL/GenBank/DDBJ whole genome shotgun (WGS) entry which is preliminary data.</text>
</comment>
<feature type="region of interest" description="Disordered" evidence="2">
    <location>
        <begin position="238"/>
        <end position="270"/>
    </location>
</feature>
<dbReference type="GO" id="GO:0016020">
    <property type="term" value="C:membrane"/>
    <property type="evidence" value="ECO:0007669"/>
    <property type="project" value="InterPro"/>
</dbReference>
<dbReference type="PANTHER" id="PTHR37423">
    <property type="entry name" value="SOLUBLE LYTIC MUREIN TRANSGLYCOSYLASE-RELATED"/>
    <property type="match status" value="1"/>
</dbReference>
<dbReference type="Gene3D" id="1.10.530.10">
    <property type="match status" value="1"/>
</dbReference>
<evidence type="ECO:0000313" key="4">
    <source>
        <dbReference type="EMBL" id="MRD48937.1"/>
    </source>
</evidence>
<dbReference type="Proteomes" id="UP000487350">
    <property type="component" value="Unassembled WGS sequence"/>
</dbReference>
<dbReference type="AlphaFoldDB" id="A0A844BBW7"/>
<dbReference type="PROSITE" id="PS00922">
    <property type="entry name" value="TRANSGLYCOSYLASE"/>
    <property type="match status" value="1"/>
</dbReference>
<evidence type="ECO:0000256" key="1">
    <source>
        <dbReference type="ARBA" id="ARBA00007734"/>
    </source>
</evidence>
<dbReference type="GO" id="GO:0008933">
    <property type="term" value="F:peptidoglycan lytic transglycosylase activity"/>
    <property type="evidence" value="ECO:0007669"/>
    <property type="project" value="InterPro"/>
</dbReference>
<comment type="similarity">
    <text evidence="1">Belongs to the transglycosylase Slt family.</text>
</comment>
<accession>A0A844BBW7</accession>
<gene>
    <name evidence="4" type="ORF">GHT07_16800</name>
</gene>
<dbReference type="InterPro" id="IPR000189">
    <property type="entry name" value="Transglyc_AS"/>
</dbReference>
<dbReference type="SUPFAM" id="SSF53955">
    <property type="entry name" value="Lysozyme-like"/>
    <property type="match status" value="1"/>
</dbReference>
<feature type="domain" description="Transglycosylase SLT" evidence="3">
    <location>
        <begin position="84"/>
        <end position="190"/>
    </location>
</feature>
<dbReference type="EMBL" id="WJBU01000018">
    <property type="protein sequence ID" value="MRD48937.1"/>
    <property type="molecule type" value="Genomic_DNA"/>
</dbReference>
<dbReference type="Pfam" id="PF01464">
    <property type="entry name" value="SLT"/>
    <property type="match status" value="1"/>
</dbReference>
<dbReference type="InterPro" id="IPR008258">
    <property type="entry name" value="Transglycosylase_SLT_dom_1"/>
</dbReference>
<dbReference type="OrthoDB" id="9815002at2"/>
<dbReference type="RefSeq" id="WP_153586335.1">
    <property type="nucleotide sequence ID" value="NZ_WJBU01000018.1"/>
</dbReference>
<protein>
    <submittedName>
        <fullName evidence="4">Transglycosylase SLT domain-containing protein</fullName>
    </submittedName>
</protein>
<dbReference type="InterPro" id="IPR023346">
    <property type="entry name" value="Lysozyme-like_dom_sf"/>
</dbReference>
<evidence type="ECO:0000259" key="3">
    <source>
        <dbReference type="Pfam" id="PF01464"/>
    </source>
</evidence>
<reference evidence="4 5" key="1">
    <citation type="submission" date="2019-11" db="EMBL/GenBank/DDBJ databases">
        <title>Caenimonas koreensis gen. nov., sp. nov., isolated from activated sludge.</title>
        <authorList>
            <person name="Seung H.R."/>
        </authorList>
    </citation>
    <scope>NUCLEOTIDE SEQUENCE [LARGE SCALE GENOMIC DNA]</scope>
    <source>
        <strain evidence="4 5">EMB320</strain>
    </source>
</reference>
<keyword evidence="5" id="KW-1185">Reference proteome</keyword>
<sequence>MLFGALPLAHAEVWGYVDSKGVAHFAAGKVDERYELFFRGGESFDTSRGVGSTARAVAVPTAAPKLIAFFEISPSYKQVKHHLREASKANDIDYELLKALIATESGFDASAVSPKGAVGLMQVMPATAERYGVSSDAKAPVARKLADPGTNIKTGSRYLRYLLDLFPGKLELALAAYNAGEGAVMRAGNRIPNYPETQNYVKTVMQLYTMLKPPATIMGGGRVPGRVHMEIPVGGAAGRGNLPPASPSAVNGPIASNSPTVPASPARPRTTAAAALLTSTPIAAVMQDDGKTARE</sequence>
<dbReference type="GO" id="GO:0000270">
    <property type="term" value="P:peptidoglycan metabolic process"/>
    <property type="evidence" value="ECO:0007669"/>
    <property type="project" value="InterPro"/>
</dbReference>
<organism evidence="4 5">
    <name type="scientific">Caenimonas koreensis DSM 17982</name>
    <dbReference type="NCBI Taxonomy" id="1121255"/>
    <lineage>
        <taxon>Bacteria</taxon>
        <taxon>Pseudomonadati</taxon>
        <taxon>Pseudomonadota</taxon>
        <taxon>Betaproteobacteria</taxon>
        <taxon>Burkholderiales</taxon>
        <taxon>Comamonadaceae</taxon>
        <taxon>Caenimonas</taxon>
    </lineage>
</organism>
<dbReference type="PANTHER" id="PTHR37423:SF2">
    <property type="entry name" value="MEMBRANE-BOUND LYTIC MUREIN TRANSGLYCOSYLASE C"/>
    <property type="match status" value="1"/>
</dbReference>
<proteinExistence type="inferred from homology"/>
<evidence type="ECO:0000256" key="2">
    <source>
        <dbReference type="SAM" id="MobiDB-lite"/>
    </source>
</evidence>
<feature type="compositionally biased region" description="Low complexity" evidence="2">
    <location>
        <begin position="259"/>
        <end position="270"/>
    </location>
</feature>
<dbReference type="CDD" id="cd00254">
    <property type="entry name" value="LT-like"/>
    <property type="match status" value="1"/>
</dbReference>
<name>A0A844BBW7_9BURK</name>